<dbReference type="Proteomes" id="UP000605670">
    <property type="component" value="Unassembled WGS sequence"/>
</dbReference>
<comment type="caution">
    <text evidence="3">The sequence shown here is derived from an EMBL/GenBank/DDBJ whole genome shotgun (WGS) entry which is preliminary data.</text>
</comment>
<feature type="transmembrane region" description="Helical" evidence="1">
    <location>
        <begin position="68"/>
        <end position="87"/>
    </location>
</feature>
<feature type="transmembrane region" description="Helical" evidence="1">
    <location>
        <begin position="184"/>
        <end position="206"/>
    </location>
</feature>
<reference evidence="3" key="2">
    <citation type="submission" date="2020-09" db="EMBL/GenBank/DDBJ databases">
        <authorList>
            <person name="Sun Q."/>
            <person name="Zhou Y."/>
        </authorList>
    </citation>
    <scope>NUCLEOTIDE SEQUENCE</scope>
    <source>
        <strain evidence="3">CGMCC 1.12160</strain>
    </source>
</reference>
<evidence type="ECO:0000259" key="2">
    <source>
        <dbReference type="Pfam" id="PF07331"/>
    </source>
</evidence>
<keyword evidence="1" id="KW-0472">Membrane</keyword>
<evidence type="ECO:0000256" key="1">
    <source>
        <dbReference type="SAM" id="Phobius"/>
    </source>
</evidence>
<protein>
    <recommendedName>
        <fullName evidence="2">DUF1468 domain-containing protein</fullName>
    </recommendedName>
</protein>
<keyword evidence="1" id="KW-1133">Transmembrane helix</keyword>
<proteinExistence type="predicted"/>
<gene>
    <name evidence="3" type="ORF">GCM10011366_05080</name>
</gene>
<organism evidence="3 4">
    <name type="scientific">Ornithinimicrobium tianjinense</name>
    <dbReference type="NCBI Taxonomy" id="1195761"/>
    <lineage>
        <taxon>Bacteria</taxon>
        <taxon>Bacillati</taxon>
        <taxon>Actinomycetota</taxon>
        <taxon>Actinomycetes</taxon>
        <taxon>Micrococcales</taxon>
        <taxon>Ornithinimicrobiaceae</taxon>
        <taxon>Ornithinimicrobium</taxon>
    </lineage>
</organism>
<accession>A0A917BI98</accession>
<evidence type="ECO:0000313" key="4">
    <source>
        <dbReference type="Proteomes" id="UP000605670"/>
    </source>
</evidence>
<dbReference type="AlphaFoldDB" id="A0A917BI98"/>
<keyword evidence="1" id="KW-0812">Transmembrane</keyword>
<feature type="transmembrane region" description="Helical" evidence="1">
    <location>
        <begin position="147"/>
        <end position="178"/>
    </location>
</feature>
<reference evidence="3" key="1">
    <citation type="journal article" date="2014" name="Int. J. Syst. Evol. Microbiol.">
        <title>Complete genome sequence of Corynebacterium casei LMG S-19264T (=DSM 44701T), isolated from a smear-ripened cheese.</title>
        <authorList>
            <consortium name="US DOE Joint Genome Institute (JGI-PGF)"/>
            <person name="Walter F."/>
            <person name="Albersmeier A."/>
            <person name="Kalinowski J."/>
            <person name="Ruckert C."/>
        </authorList>
    </citation>
    <scope>NUCLEOTIDE SEQUENCE</scope>
    <source>
        <strain evidence="3">CGMCC 1.12160</strain>
    </source>
</reference>
<name>A0A917BI98_9MICO</name>
<sequence>MPAGRTNPFKDGVCDVTGADEPALAEERSGPSRADVIGTAIVLVVGLVVAVMGWGYGFQADNGQVGPGFLPVLTGSFIVVASALELLRMFLAPTAPVEGSFMEGVEKVEARAKEELARAMAESGGGEKEELDVFGRTHRQRGRAVQLVFGVMFVAILLIPLLGLLLSMTLMTFVILRFIESRGWLMSAAVSAGAFLFFFLIFRLALGLPLPTGMLGLV</sequence>
<keyword evidence="4" id="KW-1185">Reference proteome</keyword>
<dbReference type="InterPro" id="IPR009936">
    <property type="entry name" value="DUF1468"/>
</dbReference>
<feature type="domain" description="DUF1468" evidence="2">
    <location>
        <begin position="37"/>
        <end position="211"/>
    </location>
</feature>
<evidence type="ECO:0000313" key="3">
    <source>
        <dbReference type="EMBL" id="GGF40445.1"/>
    </source>
</evidence>
<dbReference type="EMBL" id="BMEM01000001">
    <property type="protein sequence ID" value="GGF40445.1"/>
    <property type="molecule type" value="Genomic_DNA"/>
</dbReference>
<feature type="transmembrane region" description="Helical" evidence="1">
    <location>
        <begin position="36"/>
        <end position="56"/>
    </location>
</feature>
<dbReference type="Pfam" id="PF07331">
    <property type="entry name" value="TctB"/>
    <property type="match status" value="1"/>
</dbReference>